<evidence type="ECO:0000313" key="10">
    <source>
        <dbReference type="Proteomes" id="UP000603865"/>
    </source>
</evidence>
<keyword evidence="4" id="KW-1003">Cell membrane</keyword>
<evidence type="ECO:0000256" key="4">
    <source>
        <dbReference type="ARBA" id="ARBA00022475"/>
    </source>
</evidence>
<feature type="transmembrane region" description="Helical" evidence="8">
    <location>
        <begin position="279"/>
        <end position="305"/>
    </location>
</feature>
<gene>
    <name evidence="9" type="ORF">GCM10008957_22650</name>
</gene>
<comment type="caution">
    <text evidence="9">The sequence shown here is derived from an EMBL/GenBank/DDBJ whole genome shotgun (WGS) entry which is preliminary data.</text>
</comment>
<keyword evidence="10" id="KW-1185">Reference proteome</keyword>
<dbReference type="CDD" id="cd09318">
    <property type="entry name" value="TDT_SSU1"/>
    <property type="match status" value="1"/>
</dbReference>
<evidence type="ECO:0000256" key="8">
    <source>
        <dbReference type="SAM" id="Phobius"/>
    </source>
</evidence>
<evidence type="ECO:0000256" key="5">
    <source>
        <dbReference type="ARBA" id="ARBA00022692"/>
    </source>
</evidence>
<keyword evidence="6 8" id="KW-1133">Transmembrane helix</keyword>
<dbReference type="Gene3D" id="1.50.10.150">
    <property type="entry name" value="Voltage-dependent anion channel"/>
    <property type="match status" value="1"/>
</dbReference>
<proteinExistence type="inferred from homology"/>
<dbReference type="GO" id="GO:0000319">
    <property type="term" value="F:sulfite transmembrane transporter activity"/>
    <property type="evidence" value="ECO:0007669"/>
    <property type="project" value="TreeGrafter"/>
</dbReference>
<evidence type="ECO:0000256" key="3">
    <source>
        <dbReference type="ARBA" id="ARBA00022448"/>
    </source>
</evidence>
<feature type="transmembrane region" description="Helical" evidence="8">
    <location>
        <begin position="66"/>
        <end position="84"/>
    </location>
</feature>
<evidence type="ECO:0000313" key="9">
    <source>
        <dbReference type="EMBL" id="GGR09399.1"/>
    </source>
</evidence>
<feature type="transmembrane region" description="Helical" evidence="8">
    <location>
        <begin position="343"/>
        <end position="363"/>
    </location>
</feature>
<dbReference type="Proteomes" id="UP000603865">
    <property type="component" value="Unassembled WGS sequence"/>
</dbReference>
<dbReference type="Pfam" id="PF03595">
    <property type="entry name" value="SLAC1"/>
    <property type="match status" value="1"/>
</dbReference>
<accession>A0A918C7X8</accession>
<dbReference type="EMBL" id="BMQL01000011">
    <property type="protein sequence ID" value="GGR09399.1"/>
    <property type="molecule type" value="Genomic_DNA"/>
</dbReference>
<feature type="transmembrane region" description="Helical" evidence="8">
    <location>
        <begin position="238"/>
        <end position="259"/>
    </location>
</feature>
<dbReference type="InterPro" id="IPR051629">
    <property type="entry name" value="Sulfite_efflux_TDT"/>
</dbReference>
<keyword evidence="3" id="KW-0813">Transport</keyword>
<reference evidence="9" key="2">
    <citation type="submission" date="2020-09" db="EMBL/GenBank/DDBJ databases">
        <authorList>
            <person name="Sun Q."/>
            <person name="Ohkuma M."/>
        </authorList>
    </citation>
    <scope>NUCLEOTIDE SEQUENCE</scope>
    <source>
        <strain evidence="9">JCM 31311</strain>
    </source>
</reference>
<evidence type="ECO:0000256" key="7">
    <source>
        <dbReference type="ARBA" id="ARBA00023136"/>
    </source>
</evidence>
<comment type="similarity">
    <text evidence="2">Belongs to the tellurite-resistance/dicarboxylate transporter (TDT) family.</text>
</comment>
<dbReference type="InterPro" id="IPR004695">
    <property type="entry name" value="SLAC1/Mae1/Ssu1/TehA"/>
</dbReference>
<comment type="subcellular location">
    <subcellularLocation>
        <location evidence="1">Cell membrane</location>
        <topology evidence="1">Multi-pass membrane protein</topology>
    </subcellularLocation>
</comment>
<organism evidence="9 10">
    <name type="scientific">Deinococcus ruber</name>
    <dbReference type="NCBI Taxonomy" id="1848197"/>
    <lineage>
        <taxon>Bacteria</taxon>
        <taxon>Thermotogati</taxon>
        <taxon>Deinococcota</taxon>
        <taxon>Deinococci</taxon>
        <taxon>Deinococcales</taxon>
        <taxon>Deinococcaceae</taxon>
        <taxon>Deinococcus</taxon>
    </lineage>
</organism>
<dbReference type="InterPro" id="IPR038665">
    <property type="entry name" value="Voltage-dep_anion_channel_sf"/>
</dbReference>
<feature type="transmembrane region" description="Helical" evidence="8">
    <location>
        <begin position="204"/>
        <end position="226"/>
    </location>
</feature>
<protein>
    <submittedName>
        <fullName evidence="9">C4-dicarboxylate ABC transporter</fullName>
    </submittedName>
</protein>
<feature type="transmembrane region" description="Helical" evidence="8">
    <location>
        <begin position="137"/>
        <end position="159"/>
    </location>
</feature>
<dbReference type="GO" id="GO:0005886">
    <property type="term" value="C:plasma membrane"/>
    <property type="evidence" value="ECO:0007669"/>
    <property type="project" value="UniProtKB-SubCell"/>
</dbReference>
<sequence>MLRDIYPWGMTTSHPSAHRPLNRLAAPTEAIRGFTPNWFTACMGTGIVSLMLPKLPLPGTAAVGEGLWVLNMVLFTVFTLMSVARMLMYPADSRATLHHPVQSMFLGAIPMGLATIINGFITFGLPQWGQEAATLASQLWVFDALLSAAIGLFVPYLMFTRQDHALDKMTAVWLLPVVASEVAAASAGLIAPHLNIATAELLVYSGYVLFALSVPLALMIITVLVLRLAQHKLPGAELGVSMFLPLGPLGTGALALLQLGEAAPRVLAAQGLGELAPVAVGLGLVGGVMLWGFGAWWLALATLTTVRFLKRGLPFNLGWWGFTFPLGVFTAATFGLAALTHMAFFLTLGHGLVVVLAALWLLVTARTAHGAWHGHLFQTPALSKETGLPRA</sequence>
<evidence type="ECO:0000256" key="2">
    <source>
        <dbReference type="ARBA" id="ARBA00008566"/>
    </source>
</evidence>
<evidence type="ECO:0000256" key="1">
    <source>
        <dbReference type="ARBA" id="ARBA00004651"/>
    </source>
</evidence>
<feature type="transmembrane region" description="Helical" evidence="8">
    <location>
        <begin position="317"/>
        <end position="337"/>
    </location>
</feature>
<dbReference type="AlphaFoldDB" id="A0A918C7X8"/>
<name>A0A918C7X8_9DEIO</name>
<feature type="transmembrane region" description="Helical" evidence="8">
    <location>
        <begin position="105"/>
        <end position="125"/>
    </location>
</feature>
<feature type="transmembrane region" description="Helical" evidence="8">
    <location>
        <begin position="171"/>
        <end position="192"/>
    </location>
</feature>
<keyword evidence="5 8" id="KW-0812">Transmembrane</keyword>
<dbReference type="PANTHER" id="PTHR31686:SF1">
    <property type="entry name" value="SULFITE EFFLUX PUMP SSU1"/>
    <property type="match status" value="1"/>
</dbReference>
<keyword evidence="7 8" id="KW-0472">Membrane</keyword>
<dbReference type="PANTHER" id="PTHR31686">
    <property type="match status" value="1"/>
</dbReference>
<reference evidence="9" key="1">
    <citation type="journal article" date="2014" name="Int. J. Syst. Evol. Microbiol.">
        <title>Complete genome sequence of Corynebacterium casei LMG S-19264T (=DSM 44701T), isolated from a smear-ripened cheese.</title>
        <authorList>
            <consortium name="US DOE Joint Genome Institute (JGI-PGF)"/>
            <person name="Walter F."/>
            <person name="Albersmeier A."/>
            <person name="Kalinowski J."/>
            <person name="Ruckert C."/>
        </authorList>
    </citation>
    <scope>NUCLEOTIDE SEQUENCE</scope>
    <source>
        <strain evidence="9">JCM 31311</strain>
    </source>
</reference>
<evidence type="ECO:0000256" key="6">
    <source>
        <dbReference type="ARBA" id="ARBA00022989"/>
    </source>
</evidence>